<dbReference type="Proteomes" id="UP001215280">
    <property type="component" value="Unassembled WGS sequence"/>
</dbReference>
<accession>A0AAD7MY67</accession>
<sequence>MLESPLPASPNSAGELLPYGVPSIPSEHAANLLALKAPSKGDRLVKNLMPTPRSPAHQGSILIYYKIYDDDKKEMMSPCRTANAQDPYLGRVDAWQVPAPYTINALVACICKQENRPTGLDFDNDDAYGTMLLRTVNSAEAYNLSDTVDLMGADRPGLTPREPLLLKAVLRSPGWDEPVARSVTSHRDPVFIYYKLYDDDKKQMIPCRTANTEDPCVGRVDTCQIPTPHTLGALAKNICEKENQTYGLDWDNDVAGGSMLFKAVNSSEAYDMNGSADLLGAQRPGSTPQEPMLLKVWYEELQAVLGMAGWDKPAERKVTSHLNV</sequence>
<reference evidence="1" key="1">
    <citation type="submission" date="2023-03" db="EMBL/GenBank/DDBJ databases">
        <title>Massive genome expansion in bonnet fungi (Mycena s.s.) driven by repeated elements and novel gene families across ecological guilds.</title>
        <authorList>
            <consortium name="Lawrence Berkeley National Laboratory"/>
            <person name="Harder C.B."/>
            <person name="Miyauchi S."/>
            <person name="Viragh M."/>
            <person name="Kuo A."/>
            <person name="Thoen E."/>
            <person name="Andreopoulos B."/>
            <person name="Lu D."/>
            <person name="Skrede I."/>
            <person name="Drula E."/>
            <person name="Henrissat B."/>
            <person name="Morin E."/>
            <person name="Kohler A."/>
            <person name="Barry K."/>
            <person name="LaButti K."/>
            <person name="Morin E."/>
            <person name="Salamov A."/>
            <person name="Lipzen A."/>
            <person name="Mereny Z."/>
            <person name="Hegedus B."/>
            <person name="Baldrian P."/>
            <person name="Stursova M."/>
            <person name="Weitz H."/>
            <person name="Taylor A."/>
            <person name="Grigoriev I.V."/>
            <person name="Nagy L.G."/>
            <person name="Martin F."/>
            <person name="Kauserud H."/>
        </authorList>
    </citation>
    <scope>NUCLEOTIDE SEQUENCE</scope>
    <source>
        <strain evidence="1">CBHHK188m</strain>
    </source>
</reference>
<comment type="caution">
    <text evidence="1">The sequence shown here is derived from an EMBL/GenBank/DDBJ whole genome shotgun (WGS) entry which is preliminary data.</text>
</comment>
<organism evidence="1 2">
    <name type="scientific">Mycena maculata</name>
    <dbReference type="NCBI Taxonomy" id="230809"/>
    <lineage>
        <taxon>Eukaryota</taxon>
        <taxon>Fungi</taxon>
        <taxon>Dikarya</taxon>
        <taxon>Basidiomycota</taxon>
        <taxon>Agaricomycotina</taxon>
        <taxon>Agaricomycetes</taxon>
        <taxon>Agaricomycetidae</taxon>
        <taxon>Agaricales</taxon>
        <taxon>Marasmiineae</taxon>
        <taxon>Mycenaceae</taxon>
        <taxon>Mycena</taxon>
    </lineage>
</organism>
<gene>
    <name evidence="1" type="ORF">DFH07DRAFT_966546</name>
</gene>
<name>A0AAD7MY67_9AGAR</name>
<dbReference type="EMBL" id="JARJLG010000144">
    <property type="protein sequence ID" value="KAJ7737251.1"/>
    <property type="molecule type" value="Genomic_DNA"/>
</dbReference>
<proteinExistence type="predicted"/>
<protein>
    <submittedName>
        <fullName evidence="1">Uncharacterized protein</fullName>
    </submittedName>
</protein>
<keyword evidence="2" id="KW-1185">Reference proteome</keyword>
<dbReference type="AlphaFoldDB" id="A0AAD7MY67"/>
<evidence type="ECO:0000313" key="2">
    <source>
        <dbReference type="Proteomes" id="UP001215280"/>
    </source>
</evidence>
<evidence type="ECO:0000313" key="1">
    <source>
        <dbReference type="EMBL" id="KAJ7737251.1"/>
    </source>
</evidence>